<proteinExistence type="predicted"/>
<dbReference type="STRING" id="561720.SAMN06275492_12323"/>
<dbReference type="OrthoDB" id="9767775at2"/>
<accession>A0A1X7K8I2</accession>
<dbReference type="EMBL" id="FXBB01000023">
    <property type="protein sequence ID" value="SMG37384.1"/>
    <property type="molecule type" value="Genomic_DNA"/>
</dbReference>
<name>A0A1X7K8I2_9BACT</name>
<evidence type="ECO:0000256" key="2">
    <source>
        <dbReference type="ARBA" id="ARBA00022898"/>
    </source>
</evidence>
<sequence length="492" mass="55861">MAYNLIDLTVHQDKLKNAIDRAREKGIVIPTFAQMKDPSKIPAEIQEKLKSVGLWDIDPLNLFRITWKNEPVKEGGLYSGVNYIEIPQSISGVKARILALVGKWFPTGAHKVGATFGCLAPRLVTGQFDPINQKAVWPSTGNYCRGGAYNAQLLGCESIAILPEGMSKERFEWLKKVAGEVIATPGSESNVKEIFDKTWELRNTRDNVVIFNQFEEMGNYLWHYQVTGDAIEEMLKDAMKEDDRYFGCAFTTGSAGTIGCGDYLKKLYPSSVIAASEALQCPTLLWNGWGAHRIEGIGDKHVPWVHNVRNTDMIVDVDDNDSMAWIRLFNEPAGKEYLKKQGVSEDLVEQLDLVGISGAANIISCIKMAKYYELTEKDVLVTVLTDSMELYNSRLTEMEEEFGPYGEMDAAIDYHQHAMGLSVDYMQELSYRDRKRVHDLKYYTWIEQQGKTMEELDAQWYDADRYWGEIRDMADKIDEKIEEFNDKVGLVK</sequence>
<dbReference type="InterPro" id="IPR036052">
    <property type="entry name" value="TrpB-like_PALP_sf"/>
</dbReference>
<protein>
    <submittedName>
        <fullName evidence="4">Cysteine synthase</fullName>
    </submittedName>
</protein>
<gene>
    <name evidence="4" type="ORF">SAMN06275492_12323</name>
</gene>
<organism evidence="4 5">
    <name type="scientific">Dethiosulfovibrio salsuginis</name>
    <dbReference type="NCBI Taxonomy" id="561720"/>
    <lineage>
        <taxon>Bacteria</taxon>
        <taxon>Thermotogati</taxon>
        <taxon>Synergistota</taxon>
        <taxon>Synergistia</taxon>
        <taxon>Synergistales</taxon>
        <taxon>Dethiosulfovibrionaceae</taxon>
        <taxon>Dethiosulfovibrio</taxon>
    </lineage>
</organism>
<evidence type="ECO:0000259" key="3">
    <source>
        <dbReference type="Pfam" id="PF00291"/>
    </source>
</evidence>
<evidence type="ECO:0000256" key="1">
    <source>
        <dbReference type="ARBA" id="ARBA00001933"/>
    </source>
</evidence>
<dbReference type="InterPro" id="IPR001926">
    <property type="entry name" value="TrpB-like_PALP"/>
</dbReference>
<evidence type="ECO:0000313" key="4">
    <source>
        <dbReference type="EMBL" id="SMG37384.1"/>
    </source>
</evidence>
<feature type="domain" description="Tryptophan synthase beta chain-like PALP" evidence="3">
    <location>
        <begin position="106"/>
        <end position="330"/>
    </location>
</feature>
<evidence type="ECO:0000313" key="5">
    <source>
        <dbReference type="Proteomes" id="UP000193355"/>
    </source>
</evidence>
<dbReference type="InterPro" id="IPR050214">
    <property type="entry name" value="Cys_Synth/Cystath_Beta-Synth"/>
</dbReference>
<dbReference type="SUPFAM" id="SSF53686">
    <property type="entry name" value="Tryptophan synthase beta subunit-like PLP-dependent enzymes"/>
    <property type="match status" value="1"/>
</dbReference>
<reference evidence="5" key="1">
    <citation type="submission" date="2017-04" db="EMBL/GenBank/DDBJ databases">
        <authorList>
            <person name="Varghese N."/>
            <person name="Submissions S."/>
        </authorList>
    </citation>
    <scope>NUCLEOTIDE SEQUENCE [LARGE SCALE GENOMIC DNA]</scope>
    <source>
        <strain evidence="5">USBA 82</strain>
    </source>
</reference>
<dbReference type="AlphaFoldDB" id="A0A1X7K8I2"/>
<comment type="cofactor">
    <cofactor evidence="1">
        <name>pyridoxal 5'-phosphate</name>
        <dbReference type="ChEBI" id="CHEBI:597326"/>
    </cofactor>
</comment>
<dbReference type="PANTHER" id="PTHR10314">
    <property type="entry name" value="CYSTATHIONINE BETA-SYNTHASE"/>
    <property type="match status" value="1"/>
</dbReference>
<keyword evidence="2" id="KW-0663">Pyridoxal phosphate</keyword>
<dbReference type="Proteomes" id="UP000193355">
    <property type="component" value="Unassembled WGS sequence"/>
</dbReference>
<keyword evidence="5" id="KW-1185">Reference proteome</keyword>
<dbReference type="Pfam" id="PF00291">
    <property type="entry name" value="PALP"/>
    <property type="match status" value="1"/>
</dbReference>
<dbReference type="Gene3D" id="3.40.50.1100">
    <property type="match status" value="2"/>
</dbReference>
<dbReference type="GO" id="GO:1901605">
    <property type="term" value="P:alpha-amino acid metabolic process"/>
    <property type="evidence" value="ECO:0007669"/>
    <property type="project" value="UniProtKB-ARBA"/>
</dbReference>
<dbReference type="RefSeq" id="WP_085545014.1">
    <property type="nucleotide sequence ID" value="NZ_FXBB01000023.1"/>
</dbReference>